<evidence type="ECO:0000256" key="2">
    <source>
        <dbReference type="ARBA" id="ARBA00022840"/>
    </source>
</evidence>
<dbReference type="PROSITE" id="PS01036">
    <property type="entry name" value="HSP70_3"/>
    <property type="match status" value="1"/>
</dbReference>
<dbReference type="InterPro" id="IPR013126">
    <property type="entry name" value="Hsp_70_fam"/>
</dbReference>
<dbReference type="PROSITE" id="PS00297">
    <property type="entry name" value="HSP70_1"/>
    <property type="match status" value="1"/>
</dbReference>
<dbReference type="Pfam" id="PF00012">
    <property type="entry name" value="HSP70"/>
    <property type="match status" value="2"/>
</dbReference>
<name>A0A3G3IH78_9ARCH</name>
<keyword evidence="1 3" id="KW-0547">Nucleotide-binding</keyword>
<dbReference type="SMART" id="SM00327">
    <property type="entry name" value="VWA"/>
    <property type="match status" value="1"/>
</dbReference>
<dbReference type="GO" id="GO:0140662">
    <property type="term" value="F:ATP-dependent protein folding chaperone"/>
    <property type="evidence" value="ECO:0007669"/>
    <property type="project" value="InterPro"/>
</dbReference>
<evidence type="ECO:0000256" key="1">
    <source>
        <dbReference type="ARBA" id="ARBA00022741"/>
    </source>
</evidence>
<proteinExistence type="inferred from homology"/>
<dbReference type="InterPro" id="IPR036465">
    <property type="entry name" value="vWFA_dom_sf"/>
</dbReference>
<organism evidence="5 6">
    <name type="scientific">Methanomethylophilus alvi</name>
    <dbReference type="NCBI Taxonomy" id="1291540"/>
    <lineage>
        <taxon>Archaea</taxon>
        <taxon>Methanobacteriati</taxon>
        <taxon>Thermoplasmatota</taxon>
        <taxon>Thermoplasmata</taxon>
        <taxon>Methanomassiliicoccales</taxon>
        <taxon>Methanomethylophilaceae</taxon>
        <taxon>Methanomethylophilus</taxon>
    </lineage>
</organism>
<dbReference type="Pfam" id="PF00092">
    <property type="entry name" value="VWA"/>
    <property type="match status" value="1"/>
</dbReference>
<dbReference type="InterPro" id="IPR029047">
    <property type="entry name" value="HSP70_peptide-bd_sf"/>
</dbReference>
<evidence type="ECO:0000313" key="6">
    <source>
        <dbReference type="Proteomes" id="UP000273278"/>
    </source>
</evidence>
<dbReference type="CDD" id="cd00198">
    <property type="entry name" value="vWFA"/>
    <property type="match status" value="1"/>
</dbReference>
<gene>
    <name evidence="5" type="ORF">BKD89_05175</name>
</gene>
<dbReference type="GeneID" id="41321836"/>
<dbReference type="AlphaFoldDB" id="A0A3G3IH78"/>
<feature type="domain" description="VWFA" evidence="4">
    <location>
        <begin position="497"/>
        <end position="663"/>
    </location>
</feature>
<dbReference type="InterPro" id="IPR043129">
    <property type="entry name" value="ATPase_NBD"/>
</dbReference>
<dbReference type="SUPFAM" id="SSF53300">
    <property type="entry name" value="vWA-like"/>
    <property type="match status" value="1"/>
</dbReference>
<reference evidence="5 6" key="1">
    <citation type="submission" date="2016-10" db="EMBL/GenBank/DDBJ databases">
        <title>Complete genome of the TMA-utilizing, human hosted archaeon Methanomethylophilus alvus Gen. nov, sp. nov., strain Mx-05, derived from a pure culture.</title>
        <authorList>
            <person name="Brugere J.-F."/>
            <person name="Ben Hania W."/>
            <person name="Chaudhary P.P."/>
            <person name="Gaci N."/>
            <person name="Borrel G."/>
            <person name="Cao Van Tuat L."/>
            <person name="Fardeau M.-L."/>
            <person name="Harris H.M.B."/>
            <person name="O'Toole P.W."/>
            <person name="Ollivier B."/>
        </authorList>
    </citation>
    <scope>NUCLEOTIDE SEQUENCE [LARGE SCALE GENOMIC DNA]</scope>
    <source>
        <strain evidence="5 6">Mx-05</strain>
    </source>
</reference>
<evidence type="ECO:0000256" key="3">
    <source>
        <dbReference type="RuleBase" id="RU003322"/>
    </source>
</evidence>
<sequence length="675" mass="72966">MKVGIDLGTTYSTIARYDGISSKAEIIPNVFGKDLTPSVICFLEDETIIGDEAKDMQAGGTGAVASVFKRRMGDPDYVFEAFGRTYDACDLSAILLKKLISDAEKRTGEKIDGAVITVPAYFNDLQRKATIRAGEACGIGVMKIVNEPTAAAVYYGYRHSNGKTVLVYDLGGGTFDVTVVRVEGGKIDVVGTAGNHLLGGKDWDAVLVDEACKRFSDEFGEDPREDVSVMNEMAVAAEDYKKLLSKAGEVSVTVRYDGNVGRYRITRDEFDSKTRFLLKATKDVIDGLFEDIGMDFSDIDEILLCGGSTRMPQVAEYLRVLTDTDVITHTDTDLAVAKGAAMMADYYERGTGADGMEISDVTSHSLGALSVNGDGTRYINKIIIPANSKVPCSMTRPFMIDGGNMTDRIEVYTLQGESEIPLDCTVLEKNVVTGFDNEGDGAVIDIEYMYGGDGTVRVRAFQNGRPVTVSTEPVPEDVSWMAGAPGNHTTEMPITSNIVVCIDLSRSMKESMAEVKDVVRDFIHGISGCDTRIGLIGFGDRVQVFKDLTVDTGAVMSSLNDLKVNMLGRGTDRSPLKAAMDMLMETKGARTAVVLSDGEWGRRDNAMDEAEACRRNGIGVVAVGFGDNVEMSFLRQIATVEDGAMLTTLGDLKNAFGTIATAITSEAEDLRERRS</sequence>
<dbReference type="InterPro" id="IPR018181">
    <property type="entry name" value="Heat_shock_70_CS"/>
</dbReference>
<protein>
    <submittedName>
        <fullName evidence="5">Molecular chaperone DnaK</fullName>
    </submittedName>
</protein>
<dbReference type="EMBL" id="CP017686">
    <property type="protein sequence ID" value="AYQ55195.1"/>
    <property type="molecule type" value="Genomic_DNA"/>
</dbReference>
<keyword evidence="2 3" id="KW-0067">ATP-binding</keyword>
<dbReference type="SUPFAM" id="SSF53067">
    <property type="entry name" value="Actin-like ATPase domain"/>
    <property type="match status" value="2"/>
</dbReference>
<evidence type="ECO:0000313" key="5">
    <source>
        <dbReference type="EMBL" id="AYQ55195.1"/>
    </source>
</evidence>
<dbReference type="Gene3D" id="3.30.420.40">
    <property type="match status" value="2"/>
</dbReference>
<dbReference type="GO" id="GO:0005524">
    <property type="term" value="F:ATP binding"/>
    <property type="evidence" value="ECO:0007669"/>
    <property type="project" value="UniProtKB-KW"/>
</dbReference>
<dbReference type="Gene3D" id="3.90.640.10">
    <property type="entry name" value="Actin, Chain A, domain 4"/>
    <property type="match status" value="1"/>
</dbReference>
<accession>A0A3G3IH78</accession>
<dbReference type="PRINTS" id="PR00301">
    <property type="entry name" value="HEATSHOCK70"/>
</dbReference>
<dbReference type="RefSeq" id="WP_015504943.1">
    <property type="nucleotide sequence ID" value="NZ_CP017686.1"/>
</dbReference>
<dbReference type="InterPro" id="IPR002035">
    <property type="entry name" value="VWF_A"/>
</dbReference>
<dbReference type="CDD" id="cd24029">
    <property type="entry name" value="ASKHA_NBD_HSP70_DnaK_HscA_HscC"/>
    <property type="match status" value="1"/>
</dbReference>
<dbReference type="SUPFAM" id="SSF100920">
    <property type="entry name" value="Heat shock protein 70kD (HSP70), peptide-binding domain"/>
    <property type="match status" value="1"/>
</dbReference>
<evidence type="ECO:0000259" key="4">
    <source>
        <dbReference type="PROSITE" id="PS50234"/>
    </source>
</evidence>
<dbReference type="PANTHER" id="PTHR19375">
    <property type="entry name" value="HEAT SHOCK PROTEIN 70KDA"/>
    <property type="match status" value="1"/>
</dbReference>
<dbReference type="Gene3D" id="3.40.50.410">
    <property type="entry name" value="von Willebrand factor, type A domain"/>
    <property type="match status" value="1"/>
</dbReference>
<dbReference type="Proteomes" id="UP000273278">
    <property type="component" value="Chromosome"/>
</dbReference>
<comment type="similarity">
    <text evidence="3">Belongs to the heat shock protein 70 family.</text>
</comment>
<dbReference type="Gene3D" id="2.60.34.10">
    <property type="entry name" value="Substrate Binding Domain Of DNAk, Chain A, domain 1"/>
    <property type="match status" value="1"/>
</dbReference>
<dbReference type="PROSITE" id="PS50234">
    <property type="entry name" value="VWFA"/>
    <property type="match status" value="1"/>
</dbReference>
<dbReference type="PROSITE" id="PS00329">
    <property type="entry name" value="HSP70_2"/>
    <property type="match status" value="1"/>
</dbReference>
<dbReference type="OMA" id="GKNWDDR"/>